<dbReference type="InterPro" id="IPR016032">
    <property type="entry name" value="Sig_transdc_resp-reg_C-effctor"/>
</dbReference>
<dbReference type="InterPro" id="IPR001789">
    <property type="entry name" value="Sig_transdc_resp-reg_receiver"/>
</dbReference>
<keyword evidence="1 6" id="KW-0597">Phosphoprotein</keyword>
<name>A0ABW0QZR8_9BACL</name>
<evidence type="ECO:0000256" key="2">
    <source>
        <dbReference type="ARBA" id="ARBA00023012"/>
    </source>
</evidence>
<evidence type="ECO:0000256" key="6">
    <source>
        <dbReference type="PROSITE-ProRule" id="PRU00169"/>
    </source>
</evidence>
<dbReference type="InterPro" id="IPR011006">
    <property type="entry name" value="CheY-like_superfamily"/>
</dbReference>
<dbReference type="SUPFAM" id="SSF52172">
    <property type="entry name" value="CheY-like"/>
    <property type="match status" value="1"/>
</dbReference>
<dbReference type="RefSeq" id="WP_378110937.1">
    <property type="nucleotide sequence ID" value="NZ_JBHSNC010000019.1"/>
</dbReference>
<accession>A0ABW0QZR8</accession>
<evidence type="ECO:0000256" key="5">
    <source>
        <dbReference type="ARBA" id="ARBA00023163"/>
    </source>
</evidence>
<evidence type="ECO:0000259" key="9">
    <source>
        <dbReference type="PROSITE" id="PS51755"/>
    </source>
</evidence>
<comment type="caution">
    <text evidence="10">The sequence shown here is derived from an EMBL/GenBank/DDBJ whole genome shotgun (WGS) entry which is preliminary data.</text>
</comment>
<evidence type="ECO:0000313" key="11">
    <source>
        <dbReference type="Proteomes" id="UP001596108"/>
    </source>
</evidence>
<dbReference type="Pfam" id="PF00072">
    <property type="entry name" value="Response_reg"/>
    <property type="match status" value="1"/>
</dbReference>
<evidence type="ECO:0000313" key="10">
    <source>
        <dbReference type="EMBL" id="MFC5529067.1"/>
    </source>
</evidence>
<dbReference type="Gene3D" id="3.40.50.2300">
    <property type="match status" value="1"/>
</dbReference>
<proteinExistence type="predicted"/>
<dbReference type="SUPFAM" id="SSF46894">
    <property type="entry name" value="C-terminal effector domain of the bipartite response regulators"/>
    <property type="match status" value="1"/>
</dbReference>
<dbReference type="InterPro" id="IPR001867">
    <property type="entry name" value="OmpR/PhoB-type_DNA-bd"/>
</dbReference>
<dbReference type="Proteomes" id="UP001596108">
    <property type="component" value="Unassembled WGS sequence"/>
</dbReference>
<dbReference type="Gene3D" id="1.10.10.10">
    <property type="entry name" value="Winged helix-like DNA-binding domain superfamily/Winged helix DNA-binding domain"/>
    <property type="match status" value="1"/>
</dbReference>
<reference evidence="11" key="1">
    <citation type="journal article" date="2019" name="Int. J. Syst. Evol. Microbiol.">
        <title>The Global Catalogue of Microorganisms (GCM) 10K type strain sequencing project: providing services to taxonomists for standard genome sequencing and annotation.</title>
        <authorList>
            <consortium name="The Broad Institute Genomics Platform"/>
            <consortium name="The Broad Institute Genome Sequencing Center for Infectious Disease"/>
            <person name="Wu L."/>
            <person name="Ma J."/>
        </authorList>
    </citation>
    <scope>NUCLEOTIDE SEQUENCE [LARGE SCALE GENOMIC DNA]</scope>
    <source>
        <strain evidence="11">CGMCC 1.18578</strain>
    </source>
</reference>
<dbReference type="CDD" id="cd00383">
    <property type="entry name" value="trans_reg_C"/>
    <property type="match status" value="1"/>
</dbReference>
<dbReference type="SMART" id="SM00448">
    <property type="entry name" value="REC"/>
    <property type="match status" value="1"/>
</dbReference>
<keyword evidence="4 7" id="KW-0238">DNA-binding</keyword>
<dbReference type="PROSITE" id="PS50110">
    <property type="entry name" value="RESPONSE_REGULATORY"/>
    <property type="match status" value="1"/>
</dbReference>
<feature type="domain" description="OmpR/PhoB-type" evidence="9">
    <location>
        <begin position="125"/>
        <end position="223"/>
    </location>
</feature>
<dbReference type="Pfam" id="PF00486">
    <property type="entry name" value="Trans_reg_C"/>
    <property type="match status" value="1"/>
</dbReference>
<organism evidence="10 11">
    <name type="scientific">Cohnella yongneupensis</name>
    <dbReference type="NCBI Taxonomy" id="425006"/>
    <lineage>
        <taxon>Bacteria</taxon>
        <taxon>Bacillati</taxon>
        <taxon>Bacillota</taxon>
        <taxon>Bacilli</taxon>
        <taxon>Bacillales</taxon>
        <taxon>Paenibacillaceae</taxon>
        <taxon>Cohnella</taxon>
    </lineage>
</organism>
<evidence type="ECO:0000256" key="4">
    <source>
        <dbReference type="ARBA" id="ARBA00023125"/>
    </source>
</evidence>
<evidence type="ECO:0000256" key="7">
    <source>
        <dbReference type="PROSITE-ProRule" id="PRU01091"/>
    </source>
</evidence>
<dbReference type="EMBL" id="JBHSNC010000019">
    <property type="protein sequence ID" value="MFC5529067.1"/>
    <property type="molecule type" value="Genomic_DNA"/>
</dbReference>
<evidence type="ECO:0000256" key="3">
    <source>
        <dbReference type="ARBA" id="ARBA00023015"/>
    </source>
</evidence>
<feature type="modified residue" description="4-aspartylphosphate" evidence="6">
    <location>
        <position position="51"/>
    </location>
</feature>
<keyword evidence="3" id="KW-0805">Transcription regulation</keyword>
<evidence type="ECO:0000259" key="8">
    <source>
        <dbReference type="PROSITE" id="PS50110"/>
    </source>
</evidence>
<dbReference type="InterPro" id="IPR039420">
    <property type="entry name" value="WalR-like"/>
</dbReference>
<sequence length="228" mass="25231">MRVLVVEDDPDLLRIVRDIFEGEGYLTDAAEAGDEGYYAADQAIHDLIVLDVLLPGMSGVEIVKRLRARSILTPVILLTAKDAVADRVAGLDAGADDYITKPFAVSELLARSRAVLRRRGTLDQEGDLTCGPIRLVPTGKAAFCNDATLNLTATEYELLEYFLCNVGRILTREQIFDRVWGFESGSAITAVEVYVYHLRKKLAAHDIDAYLRTVRGIGYMFKGEPHVQ</sequence>
<dbReference type="PANTHER" id="PTHR48111">
    <property type="entry name" value="REGULATOR OF RPOS"/>
    <property type="match status" value="1"/>
</dbReference>
<keyword evidence="5" id="KW-0804">Transcription</keyword>
<keyword evidence="2" id="KW-0902">Two-component regulatory system</keyword>
<protein>
    <submittedName>
        <fullName evidence="10">Response regulator transcription factor</fullName>
    </submittedName>
</protein>
<dbReference type="SMART" id="SM00862">
    <property type="entry name" value="Trans_reg_C"/>
    <property type="match status" value="1"/>
</dbReference>
<dbReference type="PANTHER" id="PTHR48111:SF22">
    <property type="entry name" value="REGULATOR OF RPOS"/>
    <property type="match status" value="1"/>
</dbReference>
<dbReference type="InterPro" id="IPR036388">
    <property type="entry name" value="WH-like_DNA-bd_sf"/>
</dbReference>
<dbReference type="Gene3D" id="6.10.250.690">
    <property type="match status" value="1"/>
</dbReference>
<feature type="DNA-binding region" description="OmpR/PhoB-type" evidence="7">
    <location>
        <begin position="125"/>
        <end position="223"/>
    </location>
</feature>
<keyword evidence="11" id="KW-1185">Reference proteome</keyword>
<feature type="domain" description="Response regulatory" evidence="8">
    <location>
        <begin position="2"/>
        <end position="116"/>
    </location>
</feature>
<evidence type="ECO:0000256" key="1">
    <source>
        <dbReference type="ARBA" id="ARBA00022553"/>
    </source>
</evidence>
<dbReference type="PROSITE" id="PS51755">
    <property type="entry name" value="OMPR_PHOB"/>
    <property type="match status" value="1"/>
</dbReference>
<gene>
    <name evidence="10" type="ORF">ACFPQ4_06330</name>
</gene>